<protein>
    <submittedName>
        <fullName evidence="2">Uncharacterized protein</fullName>
    </submittedName>
</protein>
<evidence type="ECO:0000313" key="2">
    <source>
        <dbReference type="EMBL" id="GAV00700.1"/>
    </source>
</evidence>
<dbReference type="EMBL" id="BDGG01000006">
    <property type="protein sequence ID" value="GAV00700.1"/>
    <property type="molecule type" value="Genomic_DNA"/>
</dbReference>
<evidence type="ECO:0000313" key="3">
    <source>
        <dbReference type="Proteomes" id="UP000186922"/>
    </source>
</evidence>
<dbReference type="Proteomes" id="UP000186922">
    <property type="component" value="Unassembled WGS sequence"/>
</dbReference>
<evidence type="ECO:0000256" key="1">
    <source>
        <dbReference type="SAM" id="MobiDB-lite"/>
    </source>
</evidence>
<proteinExistence type="predicted"/>
<sequence length="157" mass="17754">MLSALLYNLSNKGVSWTRQCWSSCQITVELVKEAQFLTSTDQTTVTTGHYVEQWLHRKQCSVICGSMILLHFLLGQIPRRREGSCACREFVTASSRSGLHRTVSRHRLSTDHCSSGGREEQERRARPSTEPVQSCLWALRESGTIRLLVGKTGYLLL</sequence>
<feature type="region of interest" description="Disordered" evidence="1">
    <location>
        <begin position="107"/>
        <end position="127"/>
    </location>
</feature>
<organism evidence="2 3">
    <name type="scientific">Ramazzottius varieornatus</name>
    <name type="common">Water bear</name>
    <name type="synonym">Tardigrade</name>
    <dbReference type="NCBI Taxonomy" id="947166"/>
    <lineage>
        <taxon>Eukaryota</taxon>
        <taxon>Metazoa</taxon>
        <taxon>Ecdysozoa</taxon>
        <taxon>Tardigrada</taxon>
        <taxon>Eutardigrada</taxon>
        <taxon>Parachela</taxon>
        <taxon>Hypsibioidea</taxon>
        <taxon>Ramazzottiidae</taxon>
        <taxon>Ramazzottius</taxon>
    </lineage>
</organism>
<dbReference type="AlphaFoldDB" id="A0A1D1VGF0"/>
<reference evidence="2 3" key="1">
    <citation type="journal article" date="2016" name="Nat. Commun.">
        <title>Extremotolerant tardigrade genome and improved radiotolerance of human cultured cells by tardigrade-unique protein.</title>
        <authorList>
            <person name="Hashimoto T."/>
            <person name="Horikawa D.D."/>
            <person name="Saito Y."/>
            <person name="Kuwahara H."/>
            <person name="Kozuka-Hata H."/>
            <person name="Shin-I T."/>
            <person name="Minakuchi Y."/>
            <person name="Ohishi K."/>
            <person name="Motoyama A."/>
            <person name="Aizu T."/>
            <person name="Enomoto A."/>
            <person name="Kondo K."/>
            <person name="Tanaka S."/>
            <person name="Hara Y."/>
            <person name="Koshikawa S."/>
            <person name="Sagara H."/>
            <person name="Miura T."/>
            <person name="Yokobori S."/>
            <person name="Miyagawa K."/>
            <person name="Suzuki Y."/>
            <person name="Kubo T."/>
            <person name="Oyama M."/>
            <person name="Kohara Y."/>
            <person name="Fujiyama A."/>
            <person name="Arakawa K."/>
            <person name="Katayama T."/>
            <person name="Toyoda A."/>
            <person name="Kunieda T."/>
        </authorList>
    </citation>
    <scope>NUCLEOTIDE SEQUENCE [LARGE SCALE GENOMIC DNA]</scope>
    <source>
        <strain evidence="2 3">YOKOZUNA-1</strain>
    </source>
</reference>
<keyword evidence="3" id="KW-1185">Reference proteome</keyword>
<comment type="caution">
    <text evidence="2">The sequence shown here is derived from an EMBL/GenBank/DDBJ whole genome shotgun (WGS) entry which is preliminary data.</text>
</comment>
<gene>
    <name evidence="2" type="primary">RvY_11511</name>
    <name evidence="2" type="synonym">RvY_11511.2</name>
    <name evidence="2" type="ORF">RvY_11511-2</name>
</gene>
<name>A0A1D1VGF0_RAMVA</name>
<accession>A0A1D1VGF0</accession>
<feature type="compositionally biased region" description="Basic and acidic residues" evidence="1">
    <location>
        <begin position="117"/>
        <end position="127"/>
    </location>
</feature>